<dbReference type="GO" id="GO:0005634">
    <property type="term" value="C:nucleus"/>
    <property type="evidence" value="ECO:0000318"/>
    <property type="project" value="GO_Central"/>
</dbReference>
<dbReference type="GO" id="GO:0061630">
    <property type="term" value="F:ubiquitin protein ligase activity"/>
    <property type="evidence" value="ECO:0000318"/>
    <property type="project" value="GO_Central"/>
</dbReference>
<dbReference type="InterPro" id="IPR033489">
    <property type="entry name" value="RBBP6"/>
</dbReference>
<dbReference type="InParanoid" id="B9SM30"/>
<feature type="domain" description="DWNN" evidence="7">
    <location>
        <begin position="3"/>
        <end position="86"/>
    </location>
</feature>
<dbReference type="SMART" id="SM01180">
    <property type="entry name" value="DWNN"/>
    <property type="match status" value="1"/>
</dbReference>
<dbReference type="GO" id="GO:0006397">
    <property type="term" value="P:mRNA processing"/>
    <property type="evidence" value="ECO:0007669"/>
    <property type="project" value="InterPro"/>
</dbReference>
<dbReference type="EMBL" id="EQ974024">
    <property type="protein sequence ID" value="EEF35349.1"/>
    <property type="molecule type" value="Genomic_DNA"/>
</dbReference>
<keyword evidence="2" id="KW-0479">Metal-binding</keyword>
<feature type="region of interest" description="Disordered" evidence="6">
    <location>
        <begin position="113"/>
        <end position="140"/>
    </location>
</feature>
<evidence type="ECO:0000313" key="8">
    <source>
        <dbReference type="EMBL" id="EEF35349.1"/>
    </source>
</evidence>
<dbReference type="Proteomes" id="UP000008311">
    <property type="component" value="Unassembled WGS sequence"/>
</dbReference>
<organism evidence="8 9">
    <name type="scientific">Ricinus communis</name>
    <name type="common">Castor bean</name>
    <dbReference type="NCBI Taxonomy" id="3988"/>
    <lineage>
        <taxon>Eukaryota</taxon>
        <taxon>Viridiplantae</taxon>
        <taxon>Streptophyta</taxon>
        <taxon>Embryophyta</taxon>
        <taxon>Tracheophyta</taxon>
        <taxon>Spermatophyta</taxon>
        <taxon>Magnoliopsida</taxon>
        <taxon>eudicotyledons</taxon>
        <taxon>Gunneridae</taxon>
        <taxon>Pentapetalae</taxon>
        <taxon>rosids</taxon>
        <taxon>fabids</taxon>
        <taxon>Malpighiales</taxon>
        <taxon>Euphorbiaceae</taxon>
        <taxon>Acalyphoideae</taxon>
        <taxon>Acalypheae</taxon>
        <taxon>Ricinus</taxon>
    </lineage>
</organism>
<dbReference type="Gene3D" id="3.30.40.10">
    <property type="entry name" value="Zinc/RING finger domain, C3HC4 (zinc finger)"/>
    <property type="match status" value="1"/>
</dbReference>
<dbReference type="eggNOG" id="KOG0314">
    <property type="taxonomic scope" value="Eukaryota"/>
</dbReference>
<keyword evidence="5" id="KW-0539">Nucleus</keyword>
<dbReference type="SUPFAM" id="SSF57850">
    <property type="entry name" value="RING/U-box"/>
    <property type="match status" value="1"/>
</dbReference>
<evidence type="ECO:0000313" key="9">
    <source>
        <dbReference type="Proteomes" id="UP000008311"/>
    </source>
</evidence>
<evidence type="ECO:0000256" key="6">
    <source>
        <dbReference type="SAM" id="MobiDB-lite"/>
    </source>
</evidence>
<evidence type="ECO:0000259" key="7">
    <source>
        <dbReference type="PROSITE" id="PS51282"/>
    </source>
</evidence>
<dbReference type="PANTHER" id="PTHR15439:SF20">
    <property type="entry name" value="DWNN DOMAIN-CONTAINING PROTEIN"/>
    <property type="match status" value="1"/>
</dbReference>
<dbReference type="GO" id="GO:0008270">
    <property type="term" value="F:zinc ion binding"/>
    <property type="evidence" value="ECO:0007669"/>
    <property type="project" value="UniProtKB-KW"/>
</dbReference>
<dbReference type="PROSITE" id="PS51282">
    <property type="entry name" value="DWNN"/>
    <property type="match status" value="1"/>
</dbReference>
<dbReference type="CDD" id="cd16620">
    <property type="entry name" value="vRING-HC-C4C4_RBBP6"/>
    <property type="match status" value="1"/>
</dbReference>
<accession>B9SM30</accession>
<keyword evidence="9" id="KW-1185">Reference proteome</keyword>
<feature type="compositionally biased region" description="Low complexity" evidence="6">
    <location>
        <begin position="120"/>
        <end position="138"/>
    </location>
</feature>
<reference evidence="9" key="1">
    <citation type="journal article" date="2010" name="Nat. Biotechnol.">
        <title>Draft genome sequence of the oilseed species Ricinus communis.</title>
        <authorList>
            <person name="Chan A.P."/>
            <person name="Crabtree J."/>
            <person name="Zhao Q."/>
            <person name="Lorenzi H."/>
            <person name="Orvis J."/>
            <person name="Puiu D."/>
            <person name="Melake-Berhan A."/>
            <person name="Jones K.M."/>
            <person name="Redman J."/>
            <person name="Chen G."/>
            <person name="Cahoon E.B."/>
            <person name="Gedil M."/>
            <person name="Stanke M."/>
            <person name="Haas B.J."/>
            <person name="Wortman J.R."/>
            <person name="Fraser-Liggett C.M."/>
            <person name="Ravel J."/>
            <person name="Rabinowicz P.D."/>
        </authorList>
    </citation>
    <scope>NUCLEOTIDE SEQUENCE [LARGE SCALE GENOMIC DNA]</scope>
    <source>
        <strain evidence="9">cv. Hale</strain>
    </source>
</reference>
<dbReference type="GO" id="GO:0006511">
    <property type="term" value="P:ubiquitin-dependent protein catabolic process"/>
    <property type="evidence" value="ECO:0000318"/>
    <property type="project" value="GO_Central"/>
</dbReference>
<dbReference type="Gene3D" id="3.10.20.90">
    <property type="entry name" value="Phosphatidylinositol 3-kinase Catalytic Subunit, Chain A, domain 1"/>
    <property type="match status" value="1"/>
</dbReference>
<dbReference type="InterPro" id="IPR025829">
    <property type="entry name" value="Zn_knuckle_CX2CX3GHX4C"/>
</dbReference>
<evidence type="ECO:0000256" key="2">
    <source>
        <dbReference type="ARBA" id="ARBA00022723"/>
    </source>
</evidence>
<comment type="subcellular location">
    <subcellularLocation>
        <location evidence="1">Nucleus</location>
    </subcellularLocation>
</comment>
<keyword evidence="3" id="KW-0863">Zinc-finger</keyword>
<dbReference type="InterPro" id="IPR014891">
    <property type="entry name" value="DWNN_domain"/>
</dbReference>
<dbReference type="AlphaFoldDB" id="B9SM30"/>
<evidence type="ECO:0000256" key="1">
    <source>
        <dbReference type="ARBA" id="ARBA00004123"/>
    </source>
</evidence>
<dbReference type="InterPro" id="IPR013083">
    <property type="entry name" value="Znf_RING/FYVE/PHD"/>
</dbReference>
<dbReference type="GO" id="GO:0016567">
    <property type="term" value="P:protein ubiquitination"/>
    <property type="evidence" value="ECO:0000318"/>
    <property type="project" value="GO_Central"/>
</dbReference>
<proteinExistence type="predicted"/>
<evidence type="ECO:0000256" key="5">
    <source>
        <dbReference type="ARBA" id="ARBA00023242"/>
    </source>
</evidence>
<evidence type="ECO:0000256" key="4">
    <source>
        <dbReference type="ARBA" id="ARBA00022833"/>
    </source>
</evidence>
<dbReference type="STRING" id="3988.B9SM30"/>
<keyword evidence="4" id="KW-0862">Zinc</keyword>
<name>B9SM30_RICCO</name>
<sequence length="502" mass="54643">MGIYYKFASAKDFSVIPIDGSAVSVAAFKRAIFESKYKSKKKSDSNGLCLDTDLDFIVVNAQTNEQYDDDSMLIANHSSLLLRRVPGTRRRKPIDTSTIVFLEQQIPMSSLSRNTTAANGTHSVSGSSSTSTVTSESSQDSGFYSYDQTIPGLDEDSKIKALVNTPALGCQFSSYRRMGAGILEKKTPPEGYFCRRCHVPGHFIQHCPTNSYPNYDFKRKKTAFAAAFLQQNEAAFDKQFECLTSKRSQGSSSDVPPELLCTLCKQVMKDASLTSKCCFNSFCDRCIRDHLINSKLKCVCGATQVLTDSLIPNITLRGTINRILEVGVHGKSSSAENSTSKVSSTVLSAAELSVKDQISSLDYAEDTGNKRKPVDAPNSIAKKARTAIGSMELEEVTSQGSVQAAAGVHQKTVAVEEVAQENAVAVKKKVQQKMVSGEKGKKKKDRRSSEDVEVGSYMIPDAFCAYNPYPYWAGMQAGMEGFYYGGGMPYGSYGMQLGGNAS</sequence>
<dbReference type="Gene3D" id="4.10.60.10">
    <property type="entry name" value="Zinc finger, CCHC-type"/>
    <property type="match status" value="1"/>
</dbReference>
<dbReference type="PANTHER" id="PTHR15439">
    <property type="entry name" value="RETINOBLASTOMA-BINDING PROTEIN 6"/>
    <property type="match status" value="1"/>
</dbReference>
<gene>
    <name evidence="8" type="ORF">RCOM_0834180</name>
</gene>
<evidence type="ECO:0000256" key="3">
    <source>
        <dbReference type="ARBA" id="ARBA00022771"/>
    </source>
</evidence>
<dbReference type="Pfam" id="PF08783">
    <property type="entry name" value="DWNN"/>
    <property type="match status" value="1"/>
</dbReference>
<protein>
    <submittedName>
        <fullName evidence="8">Retinoblastoma-binding protein, putative</fullName>
    </submittedName>
</protein>
<dbReference type="Pfam" id="PF13696">
    <property type="entry name" value="zf-CCHC_2"/>
    <property type="match status" value="1"/>
</dbReference>